<name>E5BFH0_9FUSO</name>
<dbReference type="BioCyc" id="FSP469605-HMP:GTSP-351-MONOMER"/>
<keyword evidence="2" id="KW-1185">Reference proteome</keyword>
<evidence type="ECO:0008006" key="3">
    <source>
        <dbReference type="Google" id="ProtNLM"/>
    </source>
</evidence>
<reference evidence="1 2" key="1">
    <citation type="submission" date="2009-02" db="EMBL/GenBank/DDBJ databases">
        <title>The Genome Sequence of Fusobacterium sp. 3_1_5R.</title>
        <authorList>
            <consortium name="The Broad Institute Genome Sequencing Platform"/>
            <person name="Ward D."/>
            <person name="Young S.K."/>
            <person name="Kodira C.D."/>
            <person name="Zeng Q."/>
            <person name="Koehrsen M."/>
            <person name="Alvarado L."/>
            <person name="Berlin A."/>
            <person name="Borenstein D."/>
            <person name="Chen Z."/>
            <person name="Engels R."/>
            <person name="Freedman E."/>
            <person name="Gellesch M."/>
            <person name="Goldberg J."/>
            <person name="Griggs A."/>
            <person name="Gujja S."/>
            <person name="Heiman D."/>
            <person name="Hepburn T."/>
            <person name="Howarth C."/>
            <person name="Jen D."/>
            <person name="Larson L."/>
            <person name="Lewis B."/>
            <person name="Mehta T."/>
            <person name="Park D."/>
            <person name="Pearson M."/>
            <person name="Roberts A."/>
            <person name="Saif S."/>
            <person name="Shea T."/>
            <person name="Shenoy N."/>
            <person name="Sisk P."/>
            <person name="Stolte C."/>
            <person name="Sykes S."/>
            <person name="Walk T."/>
            <person name="White J."/>
            <person name="Yandava C."/>
            <person name="Allen-Vercoe E."/>
            <person name="Strauss J."/>
            <person name="Ambrose C."/>
            <person name="Lander E."/>
            <person name="Nusbaum C."/>
            <person name="Galagan J."/>
            <person name="Birren B."/>
        </authorList>
    </citation>
    <scope>NUCLEOTIDE SEQUENCE [LARGE SCALE GENOMIC DNA]</scope>
    <source>
        <strain evidence="1 2">3_1_5R</strain>
    </source>
</reference>
<dbReference type="Gene3D" id="3.40.50.10400">
    <property type="entry name" value="Hypothetical protein PA1492"/>
    <property type="match status" value="1"/>
</dbReference>
<dbReference type="SUPFAM" id="SSF52309">
    <property type="entry name" value="N-(deoxy)ribosyltransferase-like"/>
    <property type="match status" value="1"/>
</dbReference>
<evidence type="ECO:0000313" key="2">
    <source>
        <dbReference type="Proteomes" id="UP000002975"/>
    </source>
</evidence>
<protein>
    <recommendedName>
        <fullName evidence="3">DUF4406 domain-containing protein</fullName>
    </recommendedName>
</protein>
<dbReference type="AlphaFoldDB" id="E5BFH0"/>
<dbReference type="EMBL" id="GG657971">
    <property type="protein sequence ID" value="EFS20851.1"/>
    <property type="molecule type" value="Genomic_DNA"/>
</dbReference>
<accession>E5BFH0</accession>
<evidence type="ECO:0000313" key="1">
    <source>
        <dbReference type="EMBL" id="EFS20851.1"/>
    </source>
</evidence>
<organism evidence="1 2">
    <name type="scientific">Fusobacterium gonidiaformans 3-1-5R</name>
    <dbReference type="NCBI Taxonomy" id="469605"/>
    <lineage>
        <taxon>Bacteria</taxon>
        <taxon>Fusobacteriati</taxon>
        <taxon>Fusobacteriota</taxon>
        <taxon>Fusobacteriia</taxon>
        <taxon>Fusobacteriales</taxon>
        <taxon>Fusobacteriaceae</taxon>
        <taxon>Fusobacterium</taxon>
    </lineage>
</organism>
<dbReference type="HOGENOM" id="CLU_153287_0_0_0"/>
<dbReference type="Proteomes" id="UP000002975">
    <property type="component" value="Unassembled WGS sequence"/>
</dbReference>
<proteinExistence type="predicted"/>
<gene>
    <name evidence="1" type="ORF">FSBG_00348</name>
</gene>
<sequence>MEKKKGEFMKKKTLIYVAHPYGGDEENKKAVEKFVDPLKKFKDITFISPIHSFWGYEKTDYLKGIDDCLSLLGQCDILAIPRFRDIEKSKGCLMELGFAKGAGITIVYWDELREYLETYEVEEEE</sequence>